<dbReference type="Pfam" id="PF26576">
    <property type="entry name" value="IBH1_N"/>
    <property type="match status" value="1"/>
</dbReference>
<dbReference type="PANTHER" id="PTHR33124">
    <property type="entry name" value="TRANSCRIPTION FACTOR IBH1-LIKE 1"/>
    <property type="match status" value="1"/>
</dbReference>
<dbReference type="PANTHER" id="PTHR33124:SF109">
    <property type="entry name" value="TRANSCRIPTION FACTOR IBH1"/>
    <property type="match status" value="1"/>
</dbReference>
<keyword evidence="2" id="KW-0804">Transcription</keyword>
<dbReference type="InterPro" id="IPR044660">
    <property type="entry name" value="IBH1-like"/>
</dbReference>
<accession>A0AAE1K630</accession>
<dbReference type="Proteomes" id="UP001293593">
    <property type="component" value="Unassembled WGS sequence"/>
</dbReference>
<evidence type="ECO:0000313" key="5">
    <source>
        <dbReference type="EMBL" id="KAK4266554.1"/>
    </source>
</evidence>
<dbReference type="InterPro" id="IPR059002">
    <property type="entry name" value="IBH1_N"/>
</dbReference>
<evidence type="ECO:0000256" key="3">
    <source>
        <dbReference type="SAM" id="MobiDB-lite"/>
    </source>
</evidence>
<evidence type="ECO:0000259" key="4">
    <source>
        <dbReference type="Pfam" id="PF26576"/>
    </source>
</evidence>
<dbReference type="AlphaFoldDB" id="A0AAE1K630"/>
<sequence length="193" mass="22216">MILDLCSSSRAHTPNMTPIIPTANNPASATKLRFARRFLRSLSKMSKTRPSCPSSICVKKRSEGLKMAAYWCMARSVGSRRAWSRAILMKLSRGRQQHPHHHNFSMKRKIRRPTWLGKTKKKQKKKRNITCSSSSYDDEDEEEIMKRQTEKLREVVPGGKLMDICSLLEETAHFVTCLADQVHVMQTIAHRYS</sequence>
<keyword evidence="6" id="KW-1185">Reference proteome</keyword>
<evidence type="ECO:0000256" key="2">
    <source>
        <dbReference type="ARBA" id="ARBA00023163"/>
    </source>
</evidence>
<evidence type="ECO:0000313" key="6">
    <source>
        <dbReference type="Proteomes" id="UP001293593"/>
    </source>
</evidence>
<feature type="region of interest" description="Disordered" evidence="3">
    <location>
        <begin position="115"/>
        <end position="134"/>
    </location>
</feature>
<organism evidence="5 6">
    <name type="scientific">Acacia crassicarpa</name>
    <name type="common">northern wattle</name>
    <dbReference type="NCBI Taxonomy" id="499986"/>
    <lineage>
        <taxon>Eukaryota</taxon>
        <taxon>Viridiplantae</taxon>
        <taxon>Streptophyta</taxon>
        <taxon>Embryophyta</taxon>
        <taxon>Tracheophyta</taxon>
        <taxon>Spermatophyta</taxon>
        <taxon>Magnoliopsida</taxon>
        <taxon>eudicotyledons</taxon>
        <taxon>Gunneridae</taxon>
        <taxon>Pentapetalae</taxon>
        <taxon>rosids</taxon>
        <taxon>fabids</taxon>
        <taxon>Fabales</taxon>
        <taxon>Fabaceae</taxon>
        <taxon>Caesalpinioideae</taxon>
        <taxon>mimosoid clade</taxon>
        <taxon>Acacieae</taxon>
        <taxon>Acacia</taxon>
    </lineage>
</organism>
<feature type="compositionally biased region" description="Basic residues" evidence="3">
    <location>
        <begin position="115"/>
        <end position="128"/>
    </location>
</feature>
<dbReference type="GO" id="GO:0006355">
    <property type="term" value="P:regulation of DNA-templated transcription"/>
    <property type="evidence" value="ECO:0007669"/>
    <property type="project" value="InterPro"/>
</dbReference>
<name>A0AAE1K630_9FABA</name>
<comment type="caution">
    <text evidence="5">The sequence shown here is derived from an EMBL/GenBank/DDBJ whole genome shotgun (WGS) entry which is preliminary data.</text>
</comment>
<proteinExistence type="predicted"/>
<dbReference type="EMBL" id="JAWXYG010000008">
    <property type="protein sequence ID" value="KAK4266554.1"/>
    <property type="molecule type" value="Genomic_DNA"/>
</dbReference>
<protein>
    <recommendedName>
        <fullName evidence="4">IBH1-like N-terminal domain-containing protein</fullName>
    </recommendedName>
</protein>
<keyword evidence="1" id="KW-0805">Transcription regulation</keyword>
<feature type="domain" description="IBH1-like N-terminal" evidence="4">
    <location>
        <begin position="31"/>
        <end position="94"/>
    </location>
</feature>
<gene>
    <name evidence="5" type="ORF">QN277_027451</name>
</gene>
<reference evidence="5" key="1">
    <citation type="submission" date="2023-10" db="EMBL/GenBank/DDBJ databases">
        <title>Chromosome-level genome of the transformable northern wattle, Acacia crassicarpa.</title>
        <authorList>
            <person name="Massaro I."/>
            <person name="Sinha N.R."/>
            <person name="Poethig S."/>
            <person name="Leichty A.R."/>
        </authorList>
    </citation>
    <scope>NUCLEOTIDE SEQUENCE</scope>
    <source>
        <strain evidence="5">Acra3RX</strain>
        <tissue evidence="5">Leaf</tissue>
    </source>
</reference>
<evidence type="ECO:0000256" key="1">
    <source>
        <dbReference type="ARBA" id="ARBA00023015"/>
    </source>
</evidence>